<dbReference type="GeneID" id="25324100"/>
<evidence type="ECO:0000313" key="2">
    <source>
        <dbReference type="EMBL" id="KIW57623.1"/>
    </source>
</evidence>
<proteinExistence type="predicted"/>
<dbReference type="EMBL" id="KN847318">
    <property type="protein sequence ID" value="KIW57623.1"/>
    <property type="molecule type" value="Genomic_DNA"/>
</dbReference>
<accession>A0A0D2EPW0</accession>
<dbReference type="SUPFAM" id="SSF51735">
    <property type="entry name" value="NAD(P)-binding Rossmann-fold domains"/>
    <property type="match status" value="1"/>
</dbReference>
<dbReference type="HOGENOM" id="CLU_121046_0_0_1"/>
<keyword evidence="3" id="KW-1185">Reference proteome</keyword>
<dbReference type="AlphaFoldDB" id="A0A0D2EPW0"/>
<gene>
    <name evidence="2" type="ORF">PV05_02192</name>
</gene>
<dbReference type="Gene3D" id="3.40.50.720">
    <property type="entry name" value="NAD(P)-binding Rossmann-like Domain"/>
    <property type="match status" value="1"/>
</dbReference>
<feature type="region of interest" description="Disordered" evidence="1">
    <location>
        <begin position="1"/>
        <end position="24"/>
    </location>
</feature>
<organism evidence="2 3">
    <name type="scientific">Exophiala xenobiotica</name>
    <dbReference type="NCBI Taxonomy" id="348802"/>
    <lineage>
        <taxon>Eukaryota</taxon>
        <taxon>Fungi</taxon>
        <taxon>Dikarya</taxon>
        <taxon>Ascomycota</taxon>
        <taxon>Pezizomycotina</taxon>
        <taxon>Eurotiomycetes</taxon>
        <taxon>Chaetothyriomycetidae</taxon>
        <taxon>Chaetothyriales</taxon>
        <taxon>Herpotrichiellaceae</taxon>
        <taxon>Exophiala</taxon>
    </lineage>
</organism>
<dbReference type="STRING" id="348802.A0A0D2EPW0"/>
<name>A0A0D2EPW0_9EURO</name>
<dbReference type="OrthoDB" id="1933717at2759"/>
<dbReference type="Proteomes" id="UP000054342">
    <property type="component" value="Unassembled WGS sequence"/>
</dbReference>
<dbReference type="InterPro" id="IPR036291">
    <property type="entry name" value="NAD(P)-bd_dom_sf"/>
</dbReference>
<reference evidence="2 3" key="1">
    <citation type="submission" date="2015-01" db="EMBL/GenBank/DDBJ databases">
        <title>The Genome Sequence of Exophiala xenobiotica CBS118157.</title>
        <authorList>
            <consortium name="The Broad Institute Genomics Platform"/>
            <person name="Cuomo C."/>
            <person name="de Hoog S."/>
            <person name="Gorbushina A."/>
            <person name="Stielow B."/>
            <person name="Teixiera M."/>
            <person name="Abouelleil A."/>
            <person name="Chapman S.B."/>
            <person name="Priest M."/>
            <person name="Young S.K."/>
            <person name="Wortman J."/>
            <person name="Nusbaum C."/>
            <person name="Birren B."/>
        </authorList>
    </citation>
    <scope>NUCLEOTIDE SEQUENCE [LARGE SCALE GENOMIC DNA]</scope>
    <source>
        <strain evidence="2 3">CBS 118157</strain>
    </source>
</reference>
<protein>
    <submittedName>
        <fullName evidence="2">Uncharacterized protein</fullName>
    </submittedName>
</protein>
<evidence type="ECO:0000256" key="1">
    <source>
        <dbReference type="SAM" id="MobiDB-lite"/>
    </source>
</evidence>
<evidence type="ECO:0000313" key="3">
    <source>
        <dbReference type="Proteomes" id="UP000054342"/>
    </source>
</evidence>
<sequence>MSLRIEKSSGLYPGDGNFSSPHSKLNRPVVRLQTQPQASTLILTQATNFYQGLEMNSGSAFNTIQAMMLLLAADATVSSGIAHIDLVPQLWLSATAKLADAKLFGYLQAENPNLRIINVQPGVVTRELNSGSGFQGQDEVELPAQFHLWLASPEAGFLKGKFVWVNWDVDELKARADEIKNSRLLKVLLNRVPM</sequence>
<dbReference type="RefSeq" id="XP_013318207.1">
    <property type="nucleotide sequence ID" value="XM_013462753.1"/>
</dbReference>